<keyword evidence="2" id="KW-0808">Transferase</keyword>
<dbReference type="SUPFAM" id="SSF55729">
    <property type="entry name" value="Acyl-CoA N-acyltransferases (Nat)"/>
    <property type="match status" value="1"/>
</dbReference>
<name>A0A1E7DU17_9BACI</name>
<keyword evidence="2" id="KW-0548">Nucleotidyltransferase</keyword>
<dbReference type="AlphaFoldDB" id="A0A1E7DU17"/>
<dbReference type="PANTHER" id="PTHR43415">
    <property type="entry name" value="SPERMIDINE N(1)-ACETYLTRANSFERASE"/>
    <property type="match status" value="1"/>
</dbReference>
<feature type="domain" description="N-acetyltransferase" evidence="1">
    <location>
        <begin position="2"/>
        <end position="165"/>
    </location>
</feature>
<dbReference type="PANTHER" id="PTHR43415:SF5">
    <property type="entry name" value="ACETYLTRANSFERASE"/>
    <property type="match status" value="1"/>
</dbReference>
<evidence type="ECO:0000313" key="3">
    <source>
        <dbReference type="Proteomes" id="UP000095658"/>
    </source>
</evidence>
<dbReference type="OrthoDB" id="9795206at2"/>
<dbReference type="Proteomes" id="UP000095658">
    <property type="component" value="Unassembled WGS sequence"/>
</dbReference>
<sequence length="176" mass="20227">MIQLAYFTRNDFIQLMNWIPSEAFMVQWAGTGFTFPLHTHQLEQYIKEANHPASDTFVYKAIHTETGRVVGHVSLKVDRRNESARIGKMLVGDESMRGLGIGYHVIEAVTALAFHAFKLHRVSLGVFDFNDAAIACYEKAGFKKEGLLRDARKAGKEYWSLWEMSLLEEEWKKRSQ</sequence>
<dbReference type="RefSeq" id="WP_069936737.1">
    <property type="nucleotide sequence ID" value="NZ_MAMP01000001.1"/>
</dbReference>
<dbReference type="GO" id="GO:0016779">
    <property type="term" value="F:nucleotidyltransferase activity"/>
    <property type="evidence" value="ECO:0007669"/>
    <property type="project" value="UniProtKB-KW"/>
</dbReference>
<keyword evidence="3" id="KW-1185">Reference proteome</keyword>
<dbReference type="Pfam" id="PF00583">
    <property type="entry name" value="Acetyltransf_1"/>
    <property type="match status" value="1"/>
</dbReference>
<dbReference type="STRING" id="1714016.BA724_00500"/>
<evidence type="ECO:0000313" key="2">
    <source>
        <dbReference type="EMBL" id="OES46572.1"/>
    </source>
</evidence>
<accession>A0A1E7DU17</accession>
<dbReference type="CDD" id="cd04301">
    <property type="entry name" value="NAT_SF"/>
    <property type="match status" value="1"/>
</dbReference>
<dbReference type="Gene3D" id="3.40.630.30">
    <property type="match status" value="1"/>
</dbReference>
<reference evidence="2 3" key="1">
    <citation type="submission" date="2016-06" db="EMBL/GenBank/DDBJ databases">
        <title>Domibacillus iocasae genome sequencing.</title>
        <authorList>
            <person name="Verma A."/>
            <person name="Pal Y."/>
            <person name="Ojha A.K."/>
            <person name="Krishnamurthi S."/>
        </authorList>
    </citation>
    <scope>NUCLEOTIDE SEQUENCE [LARGE SCALE GENOMIC DNA]</scope>
    <source>
        <strain evidence="2 3">DSM 29979</strain>
    </source>
</reference>
<evidence type="ECO:0000259" key="1">
    <source>
        <dbReference type="PROSITE" id="PS51186"/>
    </source>
</evidence>
<dbReference type="PROSITE" id="PS51186">
    <property type="entry name" value="GNAT"/>
    <property type="match status" value="1"/>
</dbReference>
<organism evidence="2 3">
    <name type="scientific">Domibacillus iocasae</name>
    <dbReference type="NCBI Taxonomy" id="1714016"/>
    <lineage>
        <taxon>Bacteria</taxon>
        <taxon>Bacillati</taxon>
        <taxon>Bacillota</taxon>
        <taxon>Bacilli</taxon>
        <taxon>Bacillales</taxon>
        <taxon>Bacillaceae</taxon>
        <taxon>Domibacillus</taxon>
    </lineage>
</organism>
<proteinExistence type="predicted"/>
<dbReference type="InterPro" id="IPR000182">
    <property type="entry name" value="GNAT_dom"/>
</dbReference>
<comment type="caution">
    <text evidence="2">The sequence shown here is derived from an EMBL/GenBank/DDBJ whole genome shotgun (WGS) entry which is preliminary data.</text>
</comment>
<protein>
    <submittedName>
        <fullName evidence="2">Aminoglycoside adenylyltransferase</fullName>
    </submittedName>
</protein>
<dbReference type="EMBL" id="MAMP01000001">
    <property type="protein sequence ID" value="OES46572.1"/>
    <property type="molecule type" value="Genomic_DNA"/>
</dbReference>
<dbReference type="InterPro" id="IPR016181">
    <property type="entry name" value="Acyl_CoA_acyltransferase"/>
</dbReference>
<dbReference type="GO" id="GO:0016747">
    <property type="term" value="F:acyltransferase activity, transferring groups other than amino-acyl groups"/>
    <property type="evidence" value="ECO:0007669"/>
    <property type="project" value="InterPro"/>
</dbReference>
<gene>
    <name evidence="2" type="ORF">BA724_00500</name>
</gene>